<comment type="caution">
    <text evidence="1">The sequence shown here is derived from an EMBL/GenBank/DDBJ whole genome shotgun (WGS) entry which is preliminary data.</text>
</comment>
<protein>
    <submittedName>
        <fullName evidence="1">Uncharacterized protein</fullName>
    </submittedName>
</protein>
<evidence type="ECO:0000313" key="1">
    <source>
        <dbReference type="EMBL" id="MDJ1503531.1"/>
    </source>
</evidence>
<sequence length="157" mass="17506">MAKTKKQVSKAKLAAHKRYSRTLVKGVSDAFILNTMQFGKRMTGLEIVSLDPSDVEPFSFVITIEIKPNITIKWINVNGVIAEEEDFDKKDEKIICKISAYVSTFTFLLIIDAEGDSGSATTFNMTCDKQKVFEEDQEIKITDTGRGGYSNPKVSLP</sequence>
<name>A0AAE3R447_9BACT</name>
<keyword evidence="2" id="KW-1185">Reference proteome</keyword>
<organism evidence="1 2">
    <name type="scientific">Xanthocytophaga agilis</name>
    <dbReference type="NCBI Taxonomy" id="3048010"/>
    <lineage>
        <taxon>Bacteria</taxon>
        <taxon>Pseudomonadati</taxon>
        <taxon>Bacteroidota</taxon>
        <taxon>Cytophagia</taxon>
        <taxon>Cytophagales</taxon>
        <taxon>Rhodocytophagaceae</taxon>
        <taxon>Xanthocytophaga</taxon>
    </lineage>
</organism>
<dbReference type="EMBL" id="JASJOU010000008">
    <property type="protein sequence ID" value="MDJ1503531.1"/>
    <property type="molecule type" value="Genomic_DNA"/>
</dbReference>
<proteinExistence type="predicted"/>
<accession>A0AAE3R447</accession>
<dbReference type="AlphaFoldDB" id="A0AAE3R447"/>
<reference evidence="1" key="1">
    <citation type="submission" date="2023-05" db="EMBL/GenBank/DDBJ databases">
        <authorList>
            <person name="Zhang X."/>
        </authorList>
    </citation>
    <scope>NUCLEOTIDE SEQUENCE</scope>
    <source>
        <strain evidence="1">BD1B2-1</strain>
    </source>
</reference>
<dbReference type="Proteomes" id="UP001232063">
    <property type="component" value="Unassembled WGS sequence"/>
</dbReference>
<dbReference type="RefSeq" id="WP_314514149.1">
    <property type="nucleotide sequence ID" value="NZ_JASJOU010000008.1"/>
</dbReference>
<evidence type="ECO:0000313" key="2">
    <source>
        <dbReference type="Proteomes" id="UP001232063"/>
    </source>
</evidence>
<gene>
    <name evidence="1" type="ORF">QNI22_22885</name>
</gene>